<feature type="transmembrane region" description="Helical" evidence="2">
    <location>
        <begin position="88"/>
        <end position="109"/>
    </location>
</feature>
<keyword evidence="2" id="KW-0812">Transmembrane</keyword>
<protein>
    <submittedName>
        <fullName evidence="3">Uncharacterized protein</fullName>
    </submittedName>
</protein>
<dbReference type="AlphaFoldDB" id="A0A9W8NLE7"/>
<feature type="region of interest" description="Disordered" evidence="1">
    <location>
        <begin position="173"/>
        <end position="196"/>
    </location>
</feature>
<accession>A0A9W8NLE7</accession>
<dbReference type="EMBL" id="JANPWZ010000208">
    <property type="protein sequence ID" value="KAJ3578488.1"/>
    <property type="molecule type" value="Genomic_DNA"/>
</dbReference>
<evidence type="ECO:0000313" key="3">
    <source>
        <dbReference type="EMBL" id="KAJ3578488.1"/>
    </source>
</evidence>
<reference evidence="3" key="1">
    <citation type="submission" date="2022-07" db="EMBL/GenBank/DDBJ databases">
        <title>Genome Sequence of Xylaria arbuscula.</title>
        <authorList>
            <person name="Buettner E."/>
        </authorList>
    </citation>
    <scope>NUCLEOTIDE SEQUENCE</scope>
    <source>
        <strain evidence="3">VT107</strain>
    </source>
</reference>
<evidence type="ECO:0000313" key="4">
    <source>
        <dbReference type="Proteomes" id="UP001148614"/>
    </source>
</evidence>
<keyword evidence="2" id="KW-1133">Transmembrane helix</keyword>
<comment type="caution">
    <text evidence="3">The sequence shown here is derived from an EMBL/GenBank/DDBJ whole genome shotgun (WGS) entry which is preliminary data.</text>
</comment>
<evidence type="ECO:0000256" key="1">
    <source>
        <dbReference type="SAM" id="MobiDB-lite"/>
    </source>
</evidence>
<organism evidence="3 4">
    <name type="scientific">Xylaria arbuscula</name>
    <dbReference type="NCBI Taxonomy" id="114810"/>
    <lineage>
        <taxon>Eukaryota</taxon>
        <taxon>Fungi</taxon>
        <taxon>Dikarya</taxon>
        <taxon>Ascomycota</taxon>
        <taxon>Pezizomycotina</taxon>
        <taxon>Sordariomycetes</taxon>
        <taxon>Xylariomycetidae</taxon>
        <taxon>Xylariales</taxon>
        <taxon>Xylariaceae</taxon>
        <taxon>Xylaria</taxon>
    </lineage>
</organism>
<sequence>MTASSTRFFGKICDGGKTSYTPFALPTPTPNGYDTEEGYEISQIVLIAPLFQLHWQSHDRLPVSTEESSAKESGDETIPRRLPTSAKAGIGVGVSAALFGLLALVWLILKRRRSKLSHEKPPAADVHCLASGFIGEERYELSENHTEGYQERALEENVVVLGSLSPVDKSYQEETAVGTQEGQRMTDGPYEMPDRI</sequence>
<keyword evidence="2" id="KW-0472">Membrane</keyword>
<name>A0A9W8NLE7_9PEZI</name>
<evidence type="ECO:0000256" key="2">
    <source>
        <dbReference type="SAM" id="Phobius"/>
    </source>
</evidence>
<dbReference type="Proteomes" id="UP001148614">
    <property type="component" value="Unassembled WGS sequence"/>
</dbReference>
<proteinExistence type="predicted"/>
<gene>
    <name evidence="3" type="ORF">NPX13_g2077</name>
</gene>
<keyword evidence="4" id="KW-1185">Reference proteome</keyword>